<organism evidence="2 3">
    <name type="scientific">Persicimonas caeni</name>
    <dbReference type="NCBI Taxonomy" id="2292766"/>
    <lineage>
        <taxon>Bacteria</taxon>
        <taxon>Deltaproteobacteria</taxon>
        <taxon>Bradymonadales</taxon>
        <taxon>Bradymonadaceae</taxon>
        <taxon>Persicimonas</taxon>
    </lineage>
</organism>
<dbReference type="AlphaFoldDB" id="A0A4Y6PP38"/>
<keyword evidence="3" id="KW-1185">Reference proteome</keyword>
<gene>
    <name evidence="2" type="ORF">FIV42_04930</name>
</gene>
<feature type="compositionally biased region" description="Low complexity" evidence="1">
    <location>
        <begin position="1"/>
        <end position="11"/>
    </location>
</feature>
<evidence type="ECO:0000313" key="2">
    <source>
        <dbReference type="EMBL" id="QDG50101.1"/>
    </source>
</evidence>
<evidence type="ECO:0000313" key="3">
    <source>
        <dbReference type="Proteomes" id="UP000315995"/>
    </source>
</evidence>
<sequence length="160" mass="16603">MTTSAASTSTAPTNEEPLAGLLAAIDEARVLPDLDPYESTGDDPIASLTAALATEARDQQTKPPSQWSKASSAPTKTPSPEPQASRAAPRAASATPRESSDADTSMEARVGREVLAALQTRPLDGRARAAAVERLAAQLDHPDPQALREILAILVTGQAV</sequence>
<accession>A0A4Y6PP38</accession>
<dbReference type="EMBL" id="CP041186">
    <property type="protein sequence ID" value="QDG50101.1"/>
    <property type="molecule type" value="Genomic_DNA"/>
</dbReference>
<name>A0A4Y6PP38_PERCE</name>
<dbReference type="RefSeq" id="WP_141196597.1">
    <property type="nucleotide sequence ID" value="NZ_CP041186.1"/>
</dbReference>
<feature type="compositionally biased region" description="Low complexity" evidence="1">
    <location>
        <begin position="82"/>
        <end position="97"/>
    </location>
</feature>
<feature type="region of interest" description="Disordered" evidence="1">
    <location>
        <begin position="1"/>
        <end position="20"/>
    </location>
</feature>
<reference evidence="2 3" key="1">
    <citation type="submission" date="2019-06" db="EMBL/GenBank/DDBJ databases">
        <title>Persicimonas caeni gen. nov., sp. nov., a predatory bacterium isolated from solar saltern.</title>
        <authorList>
            <person name="Wang S."/>
        </authorList>
    </citation>
    <scope>NUCLEOTIDE SEQUENCE [LARGE SCALE GENOMIC DNA]</scope>
    <source>
        <strain evidence="2 3">YN101</strain>
    </source>
</reference>
<feature type="region of interest" description="Disordered" evidence="1">
    <location>
        <begin position="33"/>
        <end position="108"/>
    </location>
</feature>
<feature type="compositionally biased region" description="Polar residues" evidence="1">
    <location>
        <begin position="61"/>
        <end position="76"/>
    </location>
</feature>
<protein>
    <submittedName>
        <fullName evidence="2">Uncharacterized protein</fullName>
    </submittedName>
</protein>
<dbReference type="Proteomes" id="UP000315995">
    <property type="component" value="Chromosome"/>
</dbReference>
<proteinExistence type="predicted"/>
<evidence type="ECO:0000256" key="1">
    <source>
        <dbReference type="SAM" id="MobiDB-lite"/>
    </source>
</evidence>
<accession>A0A5B8XZY9</accession>